<feature type="domain" description="Carrier" evidence="2">
    <location>
        <begin position="1"/>
        <end position="47"/>
    </location>
</feature>
<gene>
    <name evidence="3" type="ORF">G3M58_67320</name>
</gene>
<evidence type="ECO:0000313" key="3">
    <source>
        <dbReference type="EMBL" id="NEE17964.1"/>
    </source>
</evidence>
<sequence length="85" mass="9510">FDLGGHSLLVVKVQNEILRELGRDIAVVALFENPTVASVARFLEASPAAADDEEARQLERLRERADRQRRVRAGRGRANQARETT</sequence>
<dbReference type="InterPro" id="IPR009081">
    <property type="entry name" value="PP-bd_ACP"/>
</dbReference>
<proteinExistence type="predicted"/>
<reference evidence="3" key="1">
    <citation type="submission" date="2020-01" db="EMBL/GenBank/DDBJ databases">
        <title>Insect and environment-associated Actinomycetes.</title>
        <authorList>
            <person name="Currrie C."/>
            <person name="Chevrette M."/>
            <person name="Carlson C."/>
            <person name="Stubbendieck R."/>
            <person name="Wendt-Pienkowski E."/>
        </authorList>
    </citation>
    <scope>NUCLEOTIDE SEQUENCE</scope>
    <source>
        <strain evidence="3">SID7499</strain>
    </source>
</reference>
<feature type="compositionally biased region" description="Low complexity" evidence="1">
    <location>
        <begin position="76"/>
        <end position="85"/>
    </location>
</feature>
<name>A0A6G3XJX2_9ACTN</name>
<dbReference type="SUPFAM" id="SSF47336">
    <property type="entry name" value="ACP-like"/>
    <property type="match status" value="1"/>
</dbReference>
<dbReference type="EMBL" id="JAAGMN010007017">
    <property type="protein sequence ID" value="NEE17964.1"/>
    <property type="molecule type" value="Genomic_DNA"/>
</dbReference>
<dbReference type="InterPro" id="IPR036736">
    <property type="entry name" value="ACP-like_sf"/>
</dbReference>
<feature type="region of interest" description="Disordered" evidence="1">
    <location>
        <begin position="61"/>
        <end position="85"/>
    </location>
</feature>
<dbReference type="Gene3D" id="3.40.50.1820">
    <property type="entry name" value="alpha/beta hydrolase"/>
    <property type="match status" value="1"/>
</dbReference>
<evidence type="ECO:0000256" key="1">
    <source>
        <dbReference type="SAM" id="MobiDB-lite"/>
    </source>
</evidence>
<protein>
    <recommendedName>
        <fullName evidence="2">Carrier domain-containing protein</fullName>
    </recommendedName>
</protein>
<dbReference type="Pfam" id="PF00550">
    <property type="entry name" value="PP-binding"/>
    <property type="match status" value="1"/>
</dbReference>
<accession>A0A6G3XJX2</accession>
<feature type="non-terminal residue" evidence="3">
    <location>
        <position position="1"/>
    </location>
</feature>
<organism evidence="3">
    <name type="scientific">Streptomyces sp. SID7499</name>
    <dbReference type="NCBI Taxonomy" id="2706086"/>
    <lineage>
        <taxon>Bacteria</taxon>
        <taxon>Bacillati</taxon>
        <taxon>Actinomycetota</taxon>
        <taxon>Actinomycetes</taxon>
        <taxon>Kitasatosporales</taxon>
        <taxon>Streptomycetaceae</taxon>
        <taxon>Streptomyces</taxon>
    </lineage>
</organism>
<comment type="caution">
    <text evidence="3">The sequence shown here is derived from an EMBL/GenBank/DDBJ whole genome shotgun (WGS) entry which is preliminary data.</text>
</comment>
<dbReference type="PROSITE" id="PS50075">
    <property type="entry name" value="CARRIER"/>
    <property type="match status" value="1"/>
</dbReference>
<evidence type="ECO:0000259" key="2">
    <source>
        <dbReference type="PROSITE" id="PS50075"/>
    </source>
</evidence>
<dbReference type="AlphaFoldDB" id="A0A6G3XJX2"/>
<dbReference type="InterPro" id="IPR029058">
    <property type="entry name" value="AB_hydrolase_fold"/>
</dbReference>